<gene>
    <name evidence="1" type="ORF">CLIB1444_13S02146</name>
</gene>
<reference evidence="1" key="1">
    <citation type="submission" date="2022-06" db="EMBL/GenBank/DDBJ databases">
        <authorList>
            <person name="Legras J.-L."/>
            <person name="Devillers H."/>
            <person name="Grondin C."/>
        </authorList>
    </citation>
    <scope>NUCLEOTIDE SEQUENCE</scope>
    <source>
        <strain evidence="1">CLIB 1444</strain>
    </source>
</reference>
<keyword evidence="2" id="KW-1185">Reference proteome</keyword>
<sequence>MADKFPALDSIEDSLPTENDGDFLSREKELVGDEFQTEQDQEILNGSDDEINDFKEQFPEVESQEQSEPEPKVVEDEEEFEEFTSQSFQGESKHLKEWQERRNLEIDQREKVNEKKKQEIISKAQTTIDDFYDNYNNKRETHSKDILKEEEEFLAKRDGFLNNGTLWDRVNQLTSEVGEFGERDKSRFKGLLTKLKGKENVPGAGGYQT</sequence>
<dbReference type="Proteomes" id="UP001152531">
    <property type="component" value="Unassembled WGS sequence"/>
</dbReference>
<name>A0ACA9YE30_9ASCO</name>
<organism evidence="1 2">
    <name type="scientific">[Candida] jaroonii</name>
    <dbReference type="NCBI Taxonomy" id="467808"/>
    <lineage>
        <taxon>Eukaryota</taxon>
        <taxon>Fungi</taxon>
        <taxon>Dikarya</taxon>
        <taxon>Ascomycota</taxon>
        <taxon>Saccharomycotina</taxon>
        <taxon>Pichiomycetes</taxon>
        <taxon>Debaryomycetaceae</taxon>
        <taxon>Yamadazyma</taxon>
    </lineage>
</organism>
<evidence type="ECO:0000313" key="2">
    <source>
        <dbReference type="Proteomes" id="UP001152531"/>
    </source>
</evidence>
<dbReference type="EMBL" id="CALSDN010000013">
    <property type="protein sequence ID" value="CAH6723181.1"/>
    <property type="molecule type" value="Genomic_DNA"/>
</dbReference>
<comment type="caution">
    <text evidence="1">The sequence shown here is derived from an EMBL/GenBank/DDBJ whole genome shotgun (WGS) entry which is preliminary data.</text>
</comment>
<proteinExistence type="predicted"/>
<evidence type="ECO:0000313" key="1">
    <source>
        <dbReference type="EMBL" id="CAH6723181.1"/>
    </source>
</evidence>
<protein>
    <submittedName>
        <fullName evidence="1">Clathrin light chain</fullName>
    </submittedName>
</protein>
<accession>A0ACA9YE30</accession>